<evidence type="ECO:0000313" key="3">
    <source>
        <dbReference type="Proteomes" id="UP000076962"/>
    </source>
</evidence>
<sequence length="179" mass="19846">MKTKLKKNYLRSTIAACMLAASPNLFAASFDVAVGLGIPYGILGANFEFYPIKNLSVSAGWGTTVFADVGYDVGLQYYLGRDGGWNPRLSVHYGTNGILKLETSCLYLFCKSESFEGITAGVGIKKLWGNHGFAFDLFYIVSSDLFDRQDELEERGFTRDSAWFGSERLKIGIAYVYSF</sequence>
<protein>
    <submittedName>
        <fullName evidence="2">Secreted protein</fullName>
    </submittedName>
</protein>
<reference evidence="2 3" key="1">
    <citation type="submission" date="2016-05" db="EMBL/GenBank/DDBJ databases">
        <title>Single-cell genome of chain-forming Candidatus Thiomargarita nelsonii and comparison to other large sulfur-oxidizing bacteria.</title>
        <authorList>
            <person name="Winkel M."/>
            <person name="Salman V."/>
            <person name="Woyke T."/>
            <person name="Schulz-Vogt H."/>
            <person name="Richter M."/>
            <person name="Flood B."/>
            <person name="Bailey J."/>
            <person name="Amann R."/>
            <person name="Mussmann M."/>
        </authorList>
    </citation>
    <scope>NUCLEOTIDE SEQUENCE [LARGE SCALE GENOMIC DNA]</scope>
    <source>
        <strain evidence="2 3">THI036</strain>
    </source>
</reference>
<evidence type="ECO:0000313" key="2">
    <source>
        <dbReference type="EMBL" id="OAD22984.1"/>
    </source>
</evidence>
<comment type="caution">
    <text evidence="2">The sequence shown here is derived from an EMBL/GenBank/DDBJ whole genome shotgun (WGS) entry which is preliminary data.</text>
</comment>
<keyword evidence="1" id="KW-0732">Signal</keyword>
<dbReference type="Proteomes" id="UP000076962">
    <property type="component" value="Unassembled WGS sequence"/>
</dbReference>
<proteinExistence type="predicted"/>
<gene>
    <name evidence="2" type="ORF">THIOM_001191</name>
</gene>
<name>A0A176S4W8_9GAMM</name>
<dbReference type="AlphaFoldDB" id="A0A176S4W8"/>
<dbReference type="PATRIC" id="fig|1003181.4.peg.1705"/>
<feature type="signal peptide" evidence="1">
    <location>
        <begin position="1"/>
        <end position="27"/>
    </location>
</feature>
<accession>A0A176S4W8</accession>
<organism evidence="2 3">
    <name type="scientific">Candidatus Thiomargarita nelsonii</name>
    <dbReference type="NCBI Taxonomy" id="1003181"/>
    <lineage>
        <taxon>Bacteria</taxon>
        <taxon>Pseudomonadati</taxon>
        <taxon>Pseudomonadota</taxon>
        <taxon>Gammaproteobacteria</taxon>
        <taxon>Thiotrichales</taxon>
        <taxon>Thiotrichaceae</taxon>
        <taxon>Thiomargarita</taxon>
    </lineage>
</organism>
<keyword evidence="3" id="KW-1185">Reference proteome</keyword>
<dbReference type="EMBL" id="LUTY01000622">
    <property type="protein sequence ID" value="OAD22984.1"/>
    <property type="molecule type" value="Genomic_DNA"/>
</dbReference>
<evidence type="ECO:0000256" key="1">
    <source>
        <dbReference type="SAM" id="SignalP"/>
    </source>
</evidence>
<feature type="chain" id="PRO_5008049008" evidence="1">
    <location>
        <begin position="28"/>
        <end position="179"/>
    </location>
</feature>